<dbReference type="Pfam" id="PF01753">
    <property type="entry name" value="zf-MYND"/>
    <property type="match status" value="1"/>
</dbReference>
<evidence type="ECO:0000313" key="8">
    <source>
        <dbReference type="Proteomes" id="UP001492380"/>
    </source>
</evidence>
<dbReference type="Gene3D" id="6.10.140.2220">
    <property type="match status" value="1"/>
</dbReference>
<reference evidence="7 8" key="1">
    <citation type="submission" date="2024-04" db="EMBL/GenBank/DDBJ databases">
        <title>Phyllosticta paracitricarpa is synonymous to the EU quarantine fungus P. citricarpa based on phylogenomic analyses.</title>
        <authorList>
            <consortium name="Lawrence Berkeley National Laboratory"/>
            <person name="Van Ingen-Buijs V.A."/>
            <person name="Van Westerhoven A.C."/>
            <person name="Haridas S."/>
            <person name="Skiadas P."/>
            <person name="Martin F."/>
            <person name="Groenewald J.Z."/>
            <person name="Crous P.W."/>
            <person name="Seidl M.F."/>
        </authorList>
    </citation>
    <scope>NUCLEOTIDE SEQUENCE [LARGE SCALE GENOMIC DNA]</scope>
    <source>
        <strain evidence="7 8">CBS 123374</strain>
    </source>
</reference>
<comment type="caution">
    <text evidence="7">The sequence shown here is derived from an EMBL/GenBank/DDBJ whole genome shotgun (WGS) entry which is preliminary data.</text>
</comment>
<gene>
    <name evidence="7" type="ORF">HDK90DRAFT_528909</name>
</gene>
<keyword evidence="1" id="KW-0479">Metal-binding</keyword>
<evidence type="ECO:0000256" key="1">
    <source>
        <dbReference type="ARBA" id="ARBA00022723"/>
    </source>
</evidence>
<sequence>MVGPLTLDPSARNIFLLTLLIDEDPTNTNNELLFKLAFDMVLDEEVFALFRKHGKKLRIRAKSIEKWHNCMYGKVIRFGDRESLQQVADVWECYSWTVSSDISRFDQVKQRSQRIGKPGVSVEMAEAFAPFNVCLKNELLDFHENYWKTGMVDYDTETEGKKLYWNPTYSFRGDWLILHPGTCPLEGFNLALGFAPLGKSSPLAGEDNETKSIDRSIESMKIQFRAWTAAFGRMYRKANIVLRFVIGDALAFCHTLAARQSNFPILNGLPRGPMSLKPMNLDGPDYLYFQPGSEHQFFHAPLIFNSIDTSSLTNRCGTINTLLAAESITHGSMETTVVTEISLHEMEGAPGVIEPSIQGNFFNMMMLIGLSPVEFFANNTSTPTDNKNFLLTIQKRLGKKDPVVKMRICWRPCGRAGQMPIDGQCIFRGMQYPPRQLGALFYRIYNTMFREGKKKTGALQRTPATFAALLKRIKQHETDRWPVVMASLMNHFHTDPDNELADVEDDDEGSRVADQEFSEMLAQLERFEAYDLADSLPLLGQPATKKAYPSYVTLLVPRCDLGCLVKKTVEPARLGSTLSVTCTVKVPGEVAQKFSIFSMTFGWVRISQKWFGKRDWQLEVIEDQRHWAGELSALLVTFVVPPSLLTDPEVTVSFGFDKTPQALEIFQQDLGPELTLFETRLDVDGYLFVCNEAPVLYTPPPTSDEANGRETKSSDNAQPTSQNKPGPKNQSSVSAPDSVVAVLNQIFQNGPPAAPPADTERADSVISFDSDEIEAQINSSVNLVIEPGLSESTSDLTMITATITFHGGDWKNGLRNGTNYTMARLHPCFLRFEMKGVSSSINFSFPFPVGTSIVVATDPDEGTISVQMMPFHPAGEKYPMMQSSFIWMDHINTMGVAYLPLDHLPAFDRAQLRECDEFRNLIAHMQSEREAELERYPDMKAGKRPEEKQIRSNFKDGLKFLFRDFCGFDVKPGEKPCLFLFNALGAGDQFLLYVSAMRLDIGNQSYVLDAAVIPMTKANRLRVRQMFNKVSNANAVNYAMGASEIAAWKWLLTTGVERARTWRHKATCEYKTVCKMPASIETYVNFLCTCGNGQLPDGFFKKPPPGWDKLKDQAIRVAISPCYSSMLAEPQIPPRMTPKFWGPPDLGKEDYVPQCFECGKEQGDDKLTWCGRCSTATYCSRECQAKNFKTHKESCGHYAVVRRGMK</sequence>
<evidence type="ECO:0000259" key="6">
    <source>
        <dbReference type="PROSITE" id="PS50865"/>
    </source>
</evidence>
<dbReference type="SUPFAM" id="SSF144232">
    <property type="entry name" value="HIT/MYND zinc finger-like"/>
    <property type="match status" value="1"/>
</dbReference>
<proteinExistence type="predicted"/>
<dbReference type="Proteomes" id="UP001492380">
    <property type="component" value="Unassembled WGS sequence"/>
</dbReference>
<dbReference type="PROSITE" id="PS50865">
    <property type="entry name" value="ZF_MYND_2"/>
    <property type="match status" value="1"/>
</dbReference>
<feature type="domain" description="MYND-type" evidence="6">
    <location>
        <begin position="1155"/>
        <end position="1195"/>
    </location>
</feature>
<evidence type="ECO:0000256" key="5">
    <source>
        <dbReference type="SAM" id="MobiDB-lite"/>
    </source>
</evidence>
<feature type="region of interest" description="Disordered" evidence="5">
    <location>
        <begin position="698"/>
        <end position="735"/>
    </location>
</feature>
<evidence type="ECO:0000313" key="7">
    <source>
        <dbReference type="EMBL" id="KAK8224904.1"/>
    </source>
</evidence>
<organism evidence="7 8">
    <name type="scientific">Phyllosticta capitalensis</name>
    <dbReference type="NCBI Taxonomy" id="121624"/>
    <lineage>
        <taxon>Eukaryota</taxon>
        <taxon>Fungi</taxon>
        <taxon>Dikarya</taxon>
        <taxon>Ascomycota</taxon>
        <taxon>Pezizomycotina</taxon>
        <taxon>Dothideomycetes</taxon>
        <taxon>Dothideomycetes incertae sedis</taxon>
        <taxon>Botryosphaeriales</taxon>
        <taxon>Phyllostictaceae</taxon>
        <taxon>Phyllosticta</taxon>
    </lineage>
</organism>
<feature type="compositionally biased region" description="Polar residues" evidence="5">
    <location>
        <begin position="714"/>
        <end position="730"/>
    </location>
</feature>
<name>A0ABR1YBV0_9PEZI</name>
<accession>A0ABR1YBV0</accession>
<dbReference type="InterPro" id="IPR002893">
    <property type="entry name" value="Znf_MYND"/>
</dbReference>
<dbReference type="EMBL" id="JBBWRZ010000012">
    <property type="protein sequence ID" value="KAK8224904.1"/>
    <property type="molecule type" value="Genomic_DNA"/>
</dbReference>
<evidence type="ECO:0000256" key="4">
    <source>
        <dbReference type="PROSITE-ProRule" id="PRU00134"/>
    </source>
</evidence>
<protein>
    <recommendedName>
        <fullName evidence="6">MYND-type domain-containing protein</fullName>
    </recommendedName>
</protein>
<keyword evidence="8" id="KW-1185">Reference proteome</keyword>
<keyword evidence="2 4" id="KW-0863">Zinc-finger</keyword>
<dbReference type="PROSITE" id="PS01360">
    <property type="entry name" value="ZF_MYND_1"/>
    <property type="match status" value="1"/>
</dbReference>
<evidence type="ECO:0000256" key="2">
    <source>
        <dbReference type="ARBA" id="ARBA00022771"/>
    </source>
</evidence>
<keyword evidence="3" id="KW-0862">Zinc</keyword>
<evidence type="ECO:0000256" key="3">
    <source>
        <dbReference type="ARBA" id="ARBA00022833"/>
    </source>
</evidence>